<protein>
    <submittedName>
        <fullName evidence="2">DUF2188 domain-containing protein</fullName>
    </submittedName>
</protein>
<evidence type="ECO:0000313" key="2">
    <source>
        <dbReference type="EMBL" id="RNL79164.1"/>
    </source>
</evidence>
<accession>A0A3N0DU63</accession>
<name>A0A3N0DU63_9ACTN</name>
<dbReference type="AlphaFoldDB" id="A0A3N0DU63"/>
<dbReference type="EMBL" id="RJSG01000002">
    <property type="protein sequence ID" value="RNL79164.1"/>
    <property type="molecule type" value="Genomic_DNA"/>
</dbReference>
<dbReference type="Proteomes" id="UP000277094">
    <property type="component" value="Unassembled WGS sequence"/>
</dbReference>
<feature type="region of interest" description="Disordered" evidence="1">
    <location>
        <begin position="1"/>
        <end position="74"/>
    </location>
</feature>
<proteinExistence type="predicted"/>
<evidence type="ECO:0000256" key="1">
    <source>
        <dbReference type="SAM" id="MobiDB-lite"/>
    </source>
</evidence>
<keyword evidence="3" id="KW-1185">Reference proteome</keyword>
<comment type="caution">
    <text evidence="2">The sequence shown here is derived from an EMBL/GenBank/DDBJ whole genome shotgun (WGS) entry which is preliminary data.</text>
</comment>
<dbReference type="InterPro" id="IPR018691">
    <property type="entry name" value="DUF2188"/>
</dbReference>
<gene>
    <name evidence="2" type="ORF">EFL95_09040</name>
</gene>
<evidence type="ECO:0000313" key="3">
    <source>
        <dbReference type="Proteomes" id="UP000277094"/>
    </source>
</evidence>
<sequence>MAKGDISTYHEDGQWKNKVEGSSRAANVHDTKAEAQSKGRDMARDRHVEHTIRNMDGKIGEKNSYGNDPRNIKG</sequence>
<dbReference type="RefSeq" id="WP_123233666.1">
    <property type="nucleotide sequence ID" value="NZ_RJSG01000002.1"/>
</dbReference>
<reference evidence="2 3" key="1">
    <citation type="submission" date="2018-11" db="EMBL/GenBank/DDBJ databases">
        <authorList>
            <person name="Li F."/>
        </authorList>
    </citation>
    <scope>NUCLEOTIDE SEQUENCE [LARGE SCALE GENOMIC DNA]</scope>
    <source>
        <strain evidence="2 3">KIS18-7</strain>
    </source>
</reference>
<dbReference type="OrthoDB" id="5194813at2"/>
<dbReference type="Pfam" id="PF09954">
    <property type="entry name" value="DUF2188"/>
    <property type="match status" value="1"/>
</dbReference>
<feature type="compositionally biased region" description="Basic and acidic residues" evidence="1">
    <location>
        <begin position="8"/>
        <end position="61"/>
    </location>
</feature>
<organism evidence="2 3">
    <name type="scientific">Nocardioides marmorisolisilvae</name>
    <dbReference type="NCBI Taxonomy" id="1542737"/>
    <lineage>
        <taxon>Bacteria</taxon>
        <taxon>Bacillati</taxon>
        <taxon>Actinomycetota</taxon>
        <taxon>Actinomycetes</taxon>
        <taxon>Propionibacteriales</taxon>
        <taxon>Nocardioidaceae</taxon>
        <taxon>Nocardioides</taxon>
    </lineage>
</organism>